<dbReference type="Proteomes" id="UP001238179">
    <property type="component" value="Chromosome"/>
</dbReference>
<evidence type="ECO:0000313" key="2">
    <source>
        <dbReference type="Proteomes" id="UP001238179"/>
    </source>
</evidence>
<reference evidence="2" key="1">
    <citation type="journal article" date="2023" name="Int. J. Syst. Evol. Microbiol.">
        <title>Mesoterricola silvestris gen. nov., sp. nov., Mesoterricola sediminis sp. nov., Geothrix oryzae sp. nov., Geothrix edaphica sp. nov., Geothrix rubra sp. nov., and Geothrix limicola sp. nov., six novel members of Acidobacteriota isolated from soils.</title>
        <authorList>
            <person name="Itoh H."/>
            <person name="Sugisawa Y."/>
            <person name="Mise K."/>
            <person name="Xu Z."/>
            <person name="Kuniyasu M."/>
            <person name="Ushijima N."/>
            <person name="Kawano K."/>
            <person name="Kobayashi E."/>
            <person name="Shiratori Y."/>
            <person name="Masuda Y."/>
            <person name="Senoo K."/>
        </authorList>
    </citation>
    <scope>NUCLEOTIDE SEQUENCE [LARGE SCALE GENOMIC DNA]</scope>
    <source>
        <strain evidence="2">W79</strain>
    </source>
</reference>
<accession>A0AA48KAI9</accession>
<dbReference type="RefSeq" id="WP_316414434.1">
    <property type="nucleotide sequence ID" value="NZ_AP027080.1"/>
</dbReference>
<keyword evidence="2" id="KW-1185">Reference proteome</keyword>
<evidence type="ECO:0000313" key="1">
    <source>
        <dbReference type="EMBL" id="BDU71543.1"/>
    </source>
</evidence>
<dbReference type="AlphaFoldDB" id="A0AA48KAI9"/>
<protein>
    <submittedName>
        <fullName evidence="1">Uncharacterized protein</fullName>
    </submittedName>
</protein>
<organism evidence="1 2">
    <name type="scientific">Mesoterricola silvestris</name>
    <dbReference type="NCBI Taxonomy" id="2927979"/>
    <lineage>
        <taxon>Bacteria</taxon>
        <taxon>Pseudomonadati</taxon>
        <taxon>Acidobacteriota</taxon>
        <taxon>Holophagae</taxon>
        <taxon>Holophagales</taxon>
        <taxon>Holophagaceae</taxon>
        <taxon>Mesoterricola</taxon>
    </lineage>
</organism>
<dbReference type="KEGG" id="msil:METEAL_07170"/>
<gene>
    <name evidence="1" type="ORF">METEAL_07170</name>
</gene>
<dbReference type="EMBL" id="AP027080">
    <property type="protein sequence ID" value="BDU71543.1"/>
    <property type="molecule type" value="Genomic_DNA"/>
</dbReference>
<name>A0AA48KAI9_9BACT</name>
<proteinExistence type="predicted"/>
<sequence>MTTDPFILDLLHHPEKAEAVIASSDPKSLAIILISLRLAEQNSVHANAASLVELFSARVAEQPKKPPRECE</sequence>